<dbReference type="PRINTS" id="PR00031">
    <property type="entry name" value="HTHREPRESSR"/>
</dbReference>
<name>A0ABD2ZVK5_9GENT</name>
<comment type="similarity">
    <text evidence="7 10">Belongs to the HD-ZIP homeobox family. Class I subfamily.</text>
</comment>
<evidence type="ECO:0000256" key="5">
    <source>
        <dbReference type="ARBA" id="ARBA00023163"/>
    </source>
</evidence>
<dbReference type="InterPro" id="IPR001356">
    <property type="entry name" value="HD"/>
</dbReference>
<accession>A0ABD2ZVK5</accession>
<evidence type="ECO:0000256" key="1">
    <source>
        <dbReference type="ARBA" id="ARBA00004123"/>
    </source>
</evidence>
<feature type="coiled-coil region" evidence="11">
    <location>
        <begin position="62"/>
        <end position="117"/>
    </location>
</feature>
<dbReference type="GO" id="GO:0000981">
    <property type="term" value="F:DNA-binding transcription factor activity, RNA polymerase II-specific"/>
    <property type="evidence" value="ECO:0007669"/>
    <property type="project" value="UniProtKB-UniRule"/>
</dbReference>
<comment type="caution">
    <text evidence="13">The sequence shown here is derived from an EMBL/GenBank/DDBJ whole genome shotgun (WGS) entry which is preliminary data.</text>
</comment>
<gene>
    <name evidence="13" type="ORF">ACH5RR_015204</name>
</gene>
<dbReference type="InterPro" id="IPR000047">
    <property type="entry name" value="HTH_motif"/>
</dbReference>
<dbReference type="Proteomes" id="UP001630127">
    <property type="component" value="Unassembled WGS sequence"/>
</dbReference>
<dbReference type="PROSITE" id="PS50071">
    <property type="entry name" value="HOMEOBOX_2"/>
    <property type="match status" value="1"/>
</dbReference>
<keyword evidence="3 8" id="KW-0238">DNA-binding</keyword>
<comment type="function">
    <text evidence="10">Transcription factor.</text>
</comment>
<keyword evidence="6 8" id="KW-0539">Nucleus</keyword>
<evidence type="ECO:0000256" key="11">
    <source>
        <dbReference type="SAM" id="Coils"/>
    </source>
</evidence>
<keyword evidence="4 8" id="KW-0371">Homeobox</keyword>
<dbReference type="InterPro" id="IPR045224">
    <property type="entry name" value="HDZip_class_I_plant"/>
</dbReference>
<dbReference type="GO" id="GO:0003677">
    <property type="term" value="F:DNA binding"/>
    <property type="evidence" value="ECO:0007669"/>
    <property type="project" value="UniProtKB-UniRule"/>
</dbReference>
<feature type="DNA-binding region" description="Homeobox" evidence="8">
    <location>
        <begin position="12"/>
        <end position="71"/>
    </location>
</feature>
<dbReference type="AlphaFoldDB" id="A0ABD2ZVK5"/>
<proteinExistence type="inferred from homology"/>
<comment type="subcellular location">
    <subcellularLocation>
        <location evidence="1 8 9">Nucleus</location>
    </subcellularLocation>
</comment>
<protein>
    <recommendedName>
        <fullName evidence="10">Homeobox-leucine zipper protein</fullName>
    </recommendedName>
    <alternativeName>
        <fullName evidence="10">HD-ZIP protein</fullName>
    </alternativeName>
    <alternativeName>
        <fullName evidence="10">Homeodomain transcription factor</fullName>
    </alternativeName>
</protein>
<evidence type="ECO:0000256" key="9">
    <source>
        <dbReference type="RuleBase" id="RU000682"/>
    </source>
</evidence>
<keyword evidence="14" id="KW-1185">Reference proteome</keyword>
<evidence type="ECO:0000256" key="3">
    <source>
        <dbReference type="ARBA" id="ARBA00023125"/>
    </source>
</evidence>
<keyword evidence="11" id="KW-0175">Coiled coil</keyword>
<dbReference type="PANTHER" id="PTHR24326:SF584">
    <property type="entry name" value="HOMEOBOX-LEUCINE ZIPPER PROTEIN"/>
    <property type="match status" value="1"/>
</dbReference>
<dbReference type="SMART" id="SM00389">
    <property type="entry name" value="HOX"/>
    <property type="match status" value="1"/>
</dbReference>
<evidence type="ECO:0000313" key="14">
    <source>
        <dbReference type="Proteomes" id="UP001630127"/>
    </source>
</evidence>
<evidence type="ECO:0000256" key="4">
    <source>
        <dbReference type="ARBA" id="ARBA00023155"/>
    </source>
</evidence>
<dbReference type="InterPro" id="IPR017970">
    <property type="entry name" value="Homeobox_CS"/>
</dbReference>
<dbReference type="CDD" id="cd00086">
    <property type="entry name" value="homeodomain"/>
    <property type="match status" value="1"/>
</dbReference>
<keyword evidence="2 10" id="KW-0805">Transcription regulation</keyword>
<evidence type="ECO:0000259" key="12">
    <source>
        <dbReference type="PROSITE" id="PS50071"/>
    </source>
</evidence>
<dbReference type="SUPFAM" id="SSF46689">
    <property type="entry name" value="Homeodomain-like"/>
    <property type="match status" value="1"/>
</dbReference>
<evidence type="ECO:0000256" key="10">
    <source>
        <dbReference type="RuleBase" id="RU369038"/>
    </source>
</evidence>
<evidence type="ECO:0000256" key="6">
    <source>
        <dbReference type="ARBA" id="ARBA00023242"/>
    </source>
</evidence>
<dbReference type="InterPro" id="IPR009057">
    <property type="entry name" value="Homeodomain-like_sf"/>
</dbReference>
<dbReference type="Pfam" id="PF00046">
    <property type="entry name" value="Homeodomain"/>
    <property type="match status" value="1"/>
</dbReference>
<reference evidence="13 14" key="1">
    <citation type="submission" date="2024-11" db="EMBL/GenBank/DDBJ databases">
        <title>A near-complete genome assembly of Cinchona calisaya.</title>
        <authorList>
            <person name="Lian D.C."/>
            <person name="Zhao X.W."/>
            <person name="Wei L."/>
        </authorList>
    </citation>
    <scope>NUCLEOTIDE SEQUENCE [LARGE SCALE GENOMIC DNA]</scope>
    <source>
        <tissue evidence="13">Nenye</tissue>
    </source>
</reference>
<dbReference type="Gene3D" id="1.10.10.60">
    <property type="entry name" value="Homeodomain-like"/>
    <property type="match status" value="1"/>
</dbReference>
<keyword evidence="5 10" id="KW-0804">Transcription</keyword>
<sequence length="180" mass="20914">MDYYFQSKKNELKFHKKRLTQDQASLLESSFNINNKLDPNRKSQLAQELGLPPRKVAIWYQNKRARRKNESLEVDHKTLQLRLENLLADNERLQSEVDRLKKELHKAEEMLLLSMNNKNTHYSSLSSQLSSPCDEVGSSTLAHHGSKNHLEKEFFACFDIRGEGQFATTNDQEFFSPSLS</sequence>
<feature type="domain" description="Homeobox" evidence="12">
    <location>
        <begin position="10"/>
        <end position="70"/>
    </location>
</feature>
<evidence type="ECO:0000313" key="13">
    <source>
        <dbReference type="EMBL" id="KAL3522370.1"/>
    </source>
</evidence>
<evidence type="ECO:0000256" key="8">
    <source>
        <dbReference type="PROSITE-ProRule" id="PRU00108"/>
    </source>
</evidence>
<evidence type="ECO:0000256" key="7">
    <source>
        <dbReference type="ARBA" id="ARBA00025748"/>
    </source>
</evidence>
<evidence type="ECO:0000256" key="2">
    <source>
        <dbReference type="ARBA" id="ARBA00023015"/>
    </source>
</evidence>
<dbReference type="PROSITE" id="PS00027">
    <property type="entry name" value="HOMEOBOX_1"/>
    <property type="match status" value="1"/>
</dbReference>
<dbReference type="PANTHER" id="PTHR24326">
    <property type="entry name" value="HOMEOBOX-LEUCINE ZIPPER PROTEIN"/>
    <property type="match status" value="1"/>
</dbReference>
<organism evidence="13 14">
    <name type="scientific">Cinchona calisaya</name>
    <dbReference type="NCBI Taxonomy" id="153742"/>
    <lineage>
        <taxon>Eukaryota</taxon>
        <taxon>Viridiplantae</taxon>
        <taxon>Streptophyta</taxon>
        <taxon>Embryophyta</taxon>
        <taxon>Tracheophyta</taxon>
        <taxon>Spermatophyta</taxon>
        <taxon>Magnoliopsida</taxon>
        <taxon>eudicotyledons</taxon>
        <taxon>Gunneridae</taxon>
        <taxon>Pentapetalae</taxon>
        <taxon>asterids</taxon>
        <taxon>lamiids</taxon>
        <taxon>Gentianales</taxon>
        <taxon>Rubiaceae</taxon>
        <taxon>Cinchonoideae</taxon>
        <taxon>Cinchoneae</taxon>
        <taxon>Cinchona</taxon>
    </lineage>
</organism>
<dbReference type="GO" id="GO:0005634">
    <property type="term" value="C:nucleus"/>
    <property type="evidence" value="ECO:0007669"/>
    <property type="project" value="UniProtKB-SubCell"/>
</dbReference>
<dbReference type="EMBL" id="JBJUIK010000007">
    <property type="protein sequence ID" value="KAL3522370.1"/>
    <property type="molecule type" value="Genomic_DNA"/>
</dbReference>